<evidence type="ECO:0000256" key="1">
    <source>
        <dbReference type="SAM" id="MobiDB-lite"/>
    </source>
</evidence>
<accession>A0ABD2LPI2</accession>
<feature type="region of interest" description="Disordered" evidence="1">
    <location>
        <begin position="117"/>
        <end position="140"/>
    </location>
</feature>
<sequence>MFTGKYGLMGDDAPWTKSRIGRESELLTMRGRRRGKERSQAPRGKKGKAKDRWAREGAAVAPPANGLGGNKWTDSEWLAILLPGSIMVKAAEGGGERSAEAAAALAVCHKMYTTKGTEKCGGRTDNRRTKRKNVRIWQRE</sequence>
<feature type="compositionally biased region" description="Basic and acidic residues" evidence="1">
    <location>
        <begin position="117"/>
        <end position="127"/>
    </location>
</feature>
<reference evidence="2 3" key="1">
    <citation type="submission" date="2024-10" db="EMBL/GenBank/DDBJ databases">
        <authorList>
            <person name="Kim D."/>
        </authorList>
    </citation>
    <scope>NUCLEOTIDE SEQUENCE [LARGE SCALE GENOMIC DNA]</scope>
    <source>
        <strain evidence="2">BH-2024</strain>
    </source>
</reference>
<dbReference type="EMBL" id="JBICBT010000334">
    <property type="protein sequence ID" value="KAL3117153.1"/>
    <property type="molecule type" value="Genomic_DNA"/>
</dbReference>
<dbReference type="Proteomes" id="UP001620626">
    <property type="component" value="Unassembled WGS sequence"/>
</dbReference>
<name>A0ABD2LPI2_9BILA</name>
<comment type="caution">
    <text evidence="2">The sequence shown here is derived from an EMBL/GenBank/DDBJ whole genome shotgun (WGS) entry which is preliminary data.</text>
</comment>
<dbReference type="AlphaFoldDB" id="A0ABD2LPI2"/>
<proteinExistence type="predicted"/>
<organism evidence="2 3">
    <name type="scientific">Heterodera trifolii</name>
    <dbReference type="NCBI Taxonomy" id="157864"/>
    <lineage>
        <taxon>Eukaryota</taxon>
        <taxon>Metazoa</taxon>
        <taxon>Ecdysozoa</taxon>
        <taxon>Nematoda</taxon>
        <taxon>Chromadorea</taxon>
        <taxon>Rhabditida</taxon>
        <taxon>Tylenchina</taxon>
        <taxon>Tylenchomorpha</taxon>
        <taxon>Tylenchoidea</taxon>
        <taxon>Heteroderidae</taxon>
        <taxon>Heteroderinae</taxon>
        <taxon>Heterodera</taxon>
    </lineage>
</organism>
<feature type="region of interest" description="Disordered" evidence="1">
    <location>
        <begin position="26"/>
        <end position="68"/>
    </location>
</feature>
<evidence type="ECO:0000313" key="2">
    <source>
        <dbReference type="EMBL" id="KAL3117153.1"/>
    </source>
</evidence>
<evidence type="ECO:0000313" key="3">
    <source>
        <dbReference type="Proteomes" id="UP001620626"/>
    </source>
</evidence>
<keyword evidence="3" id="KW-1185">Reference proteome</keyword>
<protein>
    <submittedName>
        <fullName evidence="2">Uncharacterized protein</fullName>
    </submittedName>
</protein>
<gene>
    <name evidence="2" type="ORF">niasHT_007556</name>
</gene>